<dbReference type="PANTHER" id="PTHR13822:SF10">
    <property type="entry name" value="ATP SYNTHASE EPSILON CHAIN, CHLOROPLASTIC"/>
    <property type="match status" value="1"/>
</dbReference>
<comment type="function">
    <text evidence="8">Produces ATP from ADP in the presence of a proton gradient across the membrane.</text>
</comment>
<evidence type="ECO:0000259" key="10">
    <source>
        <dbReference type="Pfam" id="PF02823"/>
    </source>
</evidence>
<dbReference type="InterPro" id="IPR020546">
    <property type="entry name" value="ATP_synth_F1_dsu/esu_N"/>
</dbReference>
<keyword evidence="7 8" id="KW-0066">ATP synthesis</keyword>
<keyword evidence="8" id="KW-0375">Hydrogen ion transport</keyword>
<evidence type="ECO:0000313" key="12">
    <source>
        <dbReference type="Proteomes" id="UP000321234"/>
    </source>
</evidence>
<gene>
    <name evidence="8" type="primary">atpC</name>
    <name evidence="11" type="ORF">FMM08_15680</name>
</gene>
<dbReference type="GO" id="GO:0046933">
    <property type="term" value="F:proton-transporting ATP synthase activity, rotational mechanism"/>
    <property type="evidence" value="ECO:0007669"/>
    <property type="project" value="UniProtKB-UniRule"/>
</dbReference>
<feature type="domain" description="ATP synthase F1 complex delta/epsilon subunit N-terminal" evidence="10">
    <location>
        <begin position="3"/>
        <end position="81"/>
    </location>
</feature>
<comment type="similarity">
    <text evidence="2 8 9">Belongs to the ATPase epsilon chain family.</text>
</comment>
<sequence>MSLQVQVVSAEREVWTGEATMVIARTLEGEVGILTGHEPMLAVLAEGEVRVDGVGGGVTAHVDGGFLSVEHDTVLVVAERARVGERA</sequence>
<dbReference type="EMBL" id="VKAC01000009">
    <property type="protein sequence ID" value="TXR55305.1"/>
    <property type="molecule type" value="Genomic_DNA"/>
</dbReference>
<evidence type="ECO:0000256" key="5">
    <source>
        <dbReference type="ARBA" id="ARBA00023136"/>
    </source>
</evidence>
<dbReference type="SUPFAM" id="SSF51344">
    <property type="entry name" value="Epsilon subunit of F1F0-ATP synthase N-terminal domain"/>
    <property type="match status" value="1"/>
</dbReference>
<dbReference type="RefSeq" id="WP_147927311.1">
    <property type="nucleotide sequence ID" value="NZ_VKAC01000009.1"/>
</dbReference>
<evidence type="ECO:0000256" key="4">
    <source>
        <dbReference type="ARBA" id="ARBA00023065"/>
    </source>
</evidence>
<accession>A0A5C8ZB26</accession>
<evidence type="ECO:0000256" key="3">
    <source>
        <dbReference type="ARBA" id="ARBA00022448"/>
    </source>
</evidence>
<dbReference type="Proteomes" id="UP000321234">
    <property type="component" value="Unassembled WGS sequence"/>
</dbReference>
<dbReference type="GO" id="GO:0045259">
    <property type="term" value="C:proton-transporting ATP synthase complex"/>
    <property type="evidence" value="ECO:0007669"/>
    <property type="project" value="UniProtKB-KW"/>
</dbReference>
<keyword evidence="5 8" id="KW-0472">Membrane</keyword>
<organism evidence="11 12">
    <name type="scientific">Quadrisphaera setariae</name>
    <dbReference type="NCBI Taxonomy" id="2593304"/>
    <lineage>
        <taxon>Bacteria</taxon>
        <taxon>Bacillati</taxon>
        <taxon>Actinomycetota</taxon>
        <taxon>Actinomycetes</taxon>
        <taxon>Kineosporiales</taxon>
        <taxon>Kineosporiaceae</taxon>
        <taxon>Quadrisphaera</taxon>
    </lineage>
</organism>
<dbReference type="GO" id="GO:0005524">
    <property type="term" value="F:ATP binding"/>
    <property type="evidence" value="ECO:0007669"/>
    <property type="project" value="UniProtKB-UniRule"/>
</dbReference>
<dbReference type="HAMAP" id="MF_00530">
    <property type="entry name" value="ATP_synth_epsil_bac"/>
    <property type="match status" value="1"/>
</dbReference>
<dbReference type="InterPro" id="IPR036771">
    <property type="entry name" value="ATPsynth_dsu/esu_N"/>
</dbReference>
<comment type="caution">
    <text evidence="11">The sequence shown here is derived from an EMBL/GenBank/DDBJ whole genome shotgun (WGS) entry which is preliminary data.</text>
</comment>
<keyword evidence="4 8" id="KW-0406">Ion transport</keyword>
<protein>
    <recommendedName>
        <fullName evidence="8">ATP synthase epsilon chain</fullName>
    </recommendedName>
    <alternativeName>
        <fullName evidence="8">ATP synthase F1 sector epsilon subunit</fullName>
    </alternativeName>
    <alternativeName>
        <fullName evidence="8">F-ATPase epsilon subunit</fullName>
    </alternativeName>
</protein>
<name>A0A5C8ZB26_9ACTN</name>
<evidence type="ECO:0000256" key="6">
    <source>
        <dbReference type="ARBA" id="ARBA00023196"/>
    </source>
</evidence>
<evidence type="ECO:0000256" key="1">
    <source>
        <dbReference type="ARBA" id="ARBA00004202"/>
    </source>
</evidence>
<dbReference type="NCBIfam" id="NF009977">
    <property type="entry name" value="PRK13442.1"/>
    <property type="match status" value="1"/>
</dbReference>
<keyword evidence="6 8" id="KW-0139">CF(1)</keyword>
<dbReference type="Gene3D" id="2.60.15.10">
    <property type="entry name" value="F0F1 ATP synthase delta/epsilon subunit, N-terminal"/>
    <property type="match status" value="1"/>
</dbReference>
<evidence type="ECO:0000256" key="9">
    <source>
        <dbReference type="RuleBase" id="RU003656"/>
    </source>
</evidence>
<dbReference type="AlphaFoldDB" id="A0A5C8ZB26"/>
<dbReference type="OrthoDB" id="9791445at2"/>
<dbReference type="InterPro" id="IPR001469">
    <property type="entry name" value="ATP_synth_F1_dsu/esu"/>
</dbReference>
<evidence type="ECO:0000256" key="2">
    <source>
        <dbReference type="ARBA" id="ARBA00005712"/>
    </source>
</evidence>
<evidence type="ECO:0000256" key="7">
    <source>
        <dbReference type="ARBA" id="ARBA00023310"/>
    </source>
</evidence>
<keyword evidence="3 8" id="KW-0813">Transport</keyword>
<reference evidence="11 12" key="1">
    <citation type="submission" date="2019-07" db="EMBL/GenBank/DDBJ databases">
        <title>Quadrisphaera sp. strain DD2A genome sequencing and assembly.</title>
        <authorList>
            <person name="Kim I."/>
        </authorList>
    </citation>
    <scope>NUCLEOTIDE SEQUENCE [LARGE SCALE GENOMIC DNA]</scope>
    <source>
        <strain evidence="11 12">DD2A</strain>
    </source>
</reference>
<comment type="subunit">
    <text evidence="8 9">F-type ATPases have 2 components, CF(1) - the catalytic core - and CF(0) - the membrane proton channel. CF(1) has five subunits: alpha(3), beta(3), gamma(1), delta(1), epsilon(1). CF(0) has three main subunits: a, b and c.</text>
</comment>
<dbReference type="GO" id="GO:0005886">
    <property type="term" value="C:plasma membrane"/>
    <property type="evidence" value="ECO:0007669"/>
    <property type="project" value="UniProtKB-SubCell"/>
</dbReference>
<dbReference type="PANTHER" id="PTHR13822">
    <property type="entry name" value="ATP SYNTHASE DELTA/EPSILON CHAIN"/>
    <property type="match status" value="1"/>
</dbReference>
<keyword evidence="12" id="KW-1185">Reference proteome</keyword>
<comment type="subcellular location">
    <subcellularLocation>
        <location evidence="1 8">Cell membrane</location>
        <topology evidence="1 8">Peripheral membrane protein</topology>
    </subcellularLocation>
</comment>
<proteinExistence type="inferred from homology"/>
<dbReference type="NCBIfam" id="TIGR01216">
    <property type="entry name" value="ATP_synt_epsi"/>
    <property type="match status" value="1"/>
</dbReference>
<keyword evidence="8" id="KW-1003">Cell membrane</keyword>
<evidence type="ECO:0000313" key="11">
    <source>
        <dbReference type="EMBL" id="TXR55305.1"/>
    </source>
</evidence>
<evidence type="ECO:0000256" key="8">
    <source>
        <dbReference type="HAMAP-Rule" id="MF_00530"/>
    </source>
</evidence>
<dbReference type="Pfam" id="PF02823">
    <property type="entry name" value="ATP-synt_DE_N"/>
    <property type="match status" value="1"/>
</dbReference>